<organism evidence="1 2">
    <name type="scientific">Marinobacter antarcticus</name>
    <dbReference type="NCBI Taxonomy" id="564117"/>
    <lineage>
        <taxon>Bacteria</taxon>
        <taxon>Pseudomonadati</taxon>
        <taxon>Pseudomonadota</taxon>
        <taxon>Gammaproteobacteria</taxon>
        <taxon>Pseudomonadales</taxon>
        <taxon>Marinobacteraceae</taxon>
        <taxon>Marinobacter</taxon>
    </lineage>
</organism>
<accession>A0A1M6U8X7</accession>
<sequence length="66" mass="7171">MVFCNLRAARVTSLCFTIKNHMPASGISPAITFELFCLFRIVGDAFEVAGTPDQRSVTPRVIAADP</sequence>
<keyword evidence="2" id="KW-1185">Reference proteome</keyword>
<proteinExistence type="predicted"/>
<dbReference type="AlphaFoldDB" id="A0A1M6U8X7"/>
<protein>
    <submittedName>
        <fullName evidence="1">Uncharacterized protein</fullName>
    </submittedName>
</protein>
<dbReference type="Proteomes" id="UP000184497">
    <property type="component" value="Unassembled WGS sequence"/>
</dbReference>
<dbReference type="STRING" id="564117.SAMN05216369_2675"/>
<reference evidence="2" key="1">
    <citation type="submission" date="2016-11" db="EMBL/GenBank/DDBJ databases">
        <authorList>
            <person name="Varghese N."/>
            <person name="Submissions S."/>
        </authorList>
    </citation>
    <scope>NUCLEOTIDE SEQUENCE [LARGE SCALE GENOMIC DNA]</scope>
    <source>
        <strain evidence="2">CGMCC 1.10835</strain>
    </source>
</reference>
<evidence type="ECO:0000313" key="2">
    <source>
        <dbReference type="Proteomes" id="UP000184497"/>
    </source>
</evidence>
<evidence type="ECO:0000313" key="1">
    <source>
        <dbReference type="EMBL" id="SHK65634.1"/>
    </source>
</evidence>
<name>A0A1M6U8X7_9GAMM</name>
<gene>
    <name evidence="1" type="ORF">SAMN05216369_2675</name>
</gene>
<dbReference type="EMBL" id="FRAQ01000002">
    <property type="protein sequence ID" value="SHK65634.1"/>
    <property type="molecule type" value="Genomic_DNA"/>
</dbReference>